<keyword evidence="2" id="KW-1185">Reference proteome</keyword>
<dbReference type="AlphaFoldDB" id="A0A127A7H1"/>
<evidence type="ECO:0000313" key="2">
    <source>
        <dbReference type="Proteomes" id="UP000070134"/>
    </source>
</evidence>
<accession>A0A127A7H1</accession>
<proteinExistence type="predicted"/>
<organism evidence="1 2">
    <name type="scientific">Sinomonas atrocyanea</name>
    <dbReference type="NCBI Taxonomy" id="37927"/>
    <lineage>
        <taxon>Bacteria</taxon>
        <taxon>Bacillati</taxon>
        <taxon>Actinomycetota</taxon>
        <taxon>Actinomycetes</taxon>
        <taxon>Micrococcales</taxon>
        <taxon>Micrococcaceae</taxon>
        <taxon>Sinomonas</taxon>
    </lineage>
</organism>
<evidence type="ECO:0000313" key="1">
    <source>
        <dbReference type="EMBL" id="AMM33622.1"/>
    </source>
</evidence>
<dbReference type="Gene3D" id="3.40.50.12780">
    <property type="entry name" value="N-terminal domain of ligase-like"/>
    <property type="match status" value="1"/>
</dbReference>
<sequence>MRRSGRLTPLGVLRDARRVLRGGLPAIEARQRERLAALLQHARAHSAFYARLYAGLPQDAGLGSLPPVAKAELMAHFDEWVTDPQVTKDALERFTARQDTIGSDFLGRYVVFTTSGSTGEPTLLVQDRRAVAVMNGLAYARPPYVHPRVLVRMMAKGIRAALVFATGGHFLTTVMYARRVRSVPFRRRYVRFFSVLEPLAQLVQELNGFRPAMVASYASGLEVLAEEQAAGRLRIAPAIVASGGEQLLPAVRRRIEDVFGCPLMELYSASEATPLTLPCRWGEQHLNADWFILEPIDAASNSVPPGVLSHSVLLTNLANFVQPIIRYELGDSVRLGAEPCHCGSPLPTVRIEGRTDEVLRLEGPAGTVALLPMALGTVVEETPGVHRFQVLQTGPAALAVRVEALPGHEARAVEAAVLRRLRAHLDGQGLPGVTLAVDPEPILVNPKGGKLRHVLHAPAGRGQ</sequence>
<dbReference type="OrthoDB" id="580775at2"/>
<dbReference type="PANTHER" id="PTHR36932:SF1">
    <property type="entry name" value="CAPSULAR POLYSACCHARIDE BIOSYNTHESIS PROTEIN"/>
    <property type="match status" value="1"/>
</dbReference>
<dbReference type="STRING" id="37927.SA2016_2957"/>
<dbReference type="RefSeq" id="WP_066499400.1">
    <property type="nucleotide sequence ID" value="NZ_BJMO01000008.1"/>
</dbReference>
<dbReference type="Proteomes" id="UP000070134">
    <property type="component" value="Chromosome"/>
</dbReference>
<reference evidence="1 2" key="1">
    <citation type="submission" date="2016-02" db="EMBL/GenBank/DDBJ databases">
        <title>Complete genome of Sinomonas atrocyanea KCTC 3377.</title>
        <authorList>
            <person name="Kim K.M."/>
        </authorList>
    </citation>
    <scope>NUCLEOTIDE SEQUENCE [LARGE SCALE GENOMIC DNA]</scope>
    <source>
        <strain evidence="1 2">KCTC 3377</strain>
    </source>
</reference>
<gene>
    <name evidence="1" type="ORF">SA2016_2957</name>
</gene>
<dbReference type="InterPro" id="IPR042099">
    <property type="entry name" value="ANL_N_sf"/>
</dbReference>
<name>A0A127A7H1_9MICC</name>
<dbReference type="KEGG" id="satk:SA2016_2957"/>
<dbReference type="InterPro" id="IPR053158">
    <property type="entry name" value="CapK_Type1_Caps_Biosynth"/>
</dbReference>
<protein>
    <submittedName>
        <fullName evidence="1">Coenzyme F390 synthetase</fullName>
    </submittedName>
</protein>
<dbReference type="SUPFAM" id="SSF56801">
    <property type="entry name" value="Acetyl-CoA synthetase-like"/>
    <property type="match status" value="1"/>
</dbReference>
<dbReference type="PANTHER" id="PTHR36932">
    <property type="entry name" value="CAPSULAR POLYSACCHARIDE BIOSYNTHESIS PROTEIN"/>
    <property type="match status" value="1"/>
</dbReference>
<dbReference type="EMBL" id="CP014518">
    <property type="protein sequence ID" value="AMM33622.1"/>
    <property type="molecule type" value="Genomic_DNA"/>
</dbReference>